<evidence type="ECO:0000313" key="2">
    <source>
        <dbReference type="Proteomes" id="UP000601768"/>
    </source>
</evidence>
<gene>
    <name evidence="1" type="ORF">H8B19_11215</name>
</gene>
<organism evidence="1 2">
    <name type="scientific">Neptunicella marina</name>
    <dbReference type="NCBI Taxonomy" id="2125989"/>
    <lineage>
        <taxon>Bacteria</taxon>
        <taxon>Pseudomonadati</taxon>
        <taxon>Pseudomonadota</taxon>
        <taxon>Gammaproteobacteria</taxon>
        <taxon>Alteromonadales</taxon>
        <taxon>Alteromonadaceae</taxon>
        <taxon>Neptunicella</taxon>
    </lineage>
</organism>
<keyword evidence="2" id="KW-1185">Reference proteome</keyword>
<dbReference type="InterPro" id="IPR021307">
    <property type="entry name" value="DUF2884"/>
</dbReference>
<reference evidence="1" key="1">
    <citation type="journal article" date="2018" name="Int. J. Syst. Evol. Microbiol.">
        <title>Neptunicella marina gen. nov., sp. nov., isolated from surface seawater.</title>
        <authorList>
            <person name="Liu X."/>
            <person name="Lai Q."/>
            <person name="Du Y."/>
            <person name="Zhang X."/>
            <person name="Liu Z."/>
            <person name="Sun F."/>
            <person name="Shao Z."/>
        </authorList>
    </citation>
    <scope>NUCLEOTIDE SEQUENCE</scope>
    <source>
        <strain evidence="1">S27-2</strain>
    </source>
</reference>
<protein>
    <submittedName>
        <fullName evidence="1">YggN family protein</fullName>
    </submittedName>
</protein>
<reference evidence="1" key="2">
    <citation type="submission" date="2020-08" db="EMBL/GenBank/DDBJ databases">
        <authorList>
            <person name="Lai Q."/>
        </authorList>
    </citation>
    <scope>NUCLEOTIDE SEQUENCE</scope>
    <source>
        <strain evidence="1">S27-2</strain>
    </source>
</reference>
<sequence>MTSCLLLVSSSCFADFECDMDLQQGILVNDNQIRIVEDYRTLYQINGDNQLIVQGDWLMLNEQQNQLLAEFSHGIHYAMPKMVLLATEGVDIAISTVENVYLGLVGEDHTSYKRLSSALKRVKRKVGKKFIHTEDYYYIGPRSLENVDLLVDAKMEEEIEHAIKTSIGGILSAIAGLTSDGDAQTQQRMDNLSLRLETMGAEIERQVGPRAQTLRNKAKWFCGKMKRLDDVENQLRKSIPQLQPFDVIVTGHQVN</sequence>
<dbReference type="AlphaFoldDB" id="A0A8J6M2L5"/>
<name>A0A8J6M2L5_9ALTE</name>
<dbReference type="Pfam" id="PF11101">
    <property type="entry name" value="DUF2884"/>
    <property type="match status" value="1"/>
</dbReference>
<evidence type="ECO:0000313" key="1">
    <source>
        <dbReference type="EMBL" id="MBC3766448.1"/>
    </source>
</evidence>
<comment type="caution">
    <text evidence="1">The sequence shown here is derived from an EMBL/GenBank/DDBJ whole genome shotgun (WGS) entry which is preliminary data.</text>
</comment>
<proteinExistence type="predicted"/>
<dbReference type="EMBL" id="JACNEP010000007">
    <property type="protein sequence ID" value="MBC3766448.1"/>
    <property type="molecule type" value="Genomic_DNA"/>
</dbReference>
<accession>A0A8J6M2L5</accession>
<dbReference type="Proteomes" id="UP000601768">
    <property type="component" value="Unassembled WGS sequence"/>
</dbReference>